<organism evidence="2 3">
    <name type="scientific">Ferrovibrio terrae</name>
    <dbReference type="NCBI Taxonomy" id="2594003"/>
    <lineage>
        <taxon>Bacteria</taxon>
        <taxon>Pseudomonadati</taxon>
        <taxon>Pseudomonadota</taxon>
        <taxon>Alphaproteobacteria</taxon>
        <taxon>Rhodospirillales</taxon>
        <taxon>Rhodospirillaceae</taxon>
        <taxon>Ferrovibrio</taxon>
    </lineage>
</organism>
<name>A0A516H5L2_9PROT</name>
<protein>
    <submittedName>
        <fullName evidence="2">Helix-turn-helix domain-containing protein</fullName>
    </submittedName>
</protein>
<gene>
    <name evidence="2" type="ORF">FNB15_18260</name>
</gene>
<dbReference type="AlphaFoldDB" id="A0A516H5L2"/>
<evidence type="ECO:0000259" key="1">
    <source>
        <dbReference type="Pfam" id="PF12728"/>
    </source>
</evidence>
<dbReference type="RefSeq" id="WP_144258089.1">
    <property type="nucleotide sequence ID" value="NZ_CP041636.1"/>
</dbReference>
<evidence type="ECO:0000313" key="3">
    <source>
        <dbReference type="Proteomes" id="UP000317496"/>
    </source>
</evidence>
<feature type="domain" description="Helix-turn-helix" evidence="1">
    <location>
        <begin position="8"/>
        <end position="52"/>
    </location>
</feature>
<reference evidence="2 3" key="1">
    <citation type="submission" date="2019-07" db="EMBL/GenBank/DDBJ databases">
        <title>Genome sequencing for Ferrovibrio sp. K5.</title>
        <authorList>
            <person name="Park S.-J."/>
        </authorList>
    </citation>
    <scope>NUCLEOTIDE SEQUENCE [LARGE SCALE GENOMIC DNA]</scope>
    <source>
        <strain evidence="2 3">K5</strain>
    </source>
</reference>
<dbReference type="KEGG" id="fer:FNB15_18260"/>
<sequence length="82" mass="8871">MTSTDAPLSPEQLAKRWGVSPRHVRGMIARGELKAFKLGAKIWRIAAVEVARVEALIGNPEPPATGDADASIDVARQARRLK</sequence>
<accession>A0A516H5L2</accession>
<dbReference type="Pfam" id="PF12728">
    <property type="entry name" value="HTH_17"/>
    <property type="match status" value="1"/>
</dbReference>
<dbReference type="Proteomes" id="UP000317496">
    <property type="component" value="Chromosome"/>
</dbReference>
<evidence type="ECO:0000313" key="2">
    <source>
        <dbReference type="EMBL" id="QDO99093.1"/>
    </source>
</evidence>
<keyword evidence="3" id="KW-1185">Reference proteome</keyword>
<dbReference type="OrthoDB" id="7872598at2"/>
<proteinExistence type="predicted"/>
<dbReference type="EMBL" id="CP041636">
    <property type="protein sequence ID" value="QDO99093.1"/>
    <property type="molecule type" value="Genomic_DNA"/>
</dbReference>
<dbReference type="InterPro" id="IPR041657">
    <property type="entry name" value="HTH_17"/>
</dbReference>